<evidence type="ECO:0000313" key="2">
    <source>
        <dbReference type="Proteomes" id="UP001056120"/>
    </source>
</evidence>
<accession>A0ACB8YMH0</accession>
<dbReference type="EMBL" id="CM042044">
    <property type="protein sequence ID" value="KAI3686539.1"/>
    <property type="molecule type" value="Genomic_DNA"/>
</dbReference>
<comment type="caution">
    <text evidence="1">The sequence shown here is derived from an EMBL/GenBank/DDBJ whole genome shotgun (WGS) entry which is preliminary data.</text>
</comment>
<reference evidence="1 2" key="2">
    <citation type="journal article" date="2022" name="Mol. Ecol. Resour.">
        <title>The genomes of chicory, endive, great burdock and yacon provide insights into Asteraceae paleo-polyploidization history and plant inulin production.</title>
        <authorList>
            <person name="Fan W."/>
            <person name="Wang S."/>
            <person name="Wang H."/>
            <person name="Wang A."/>
            <person name="Jiang F."/>
            <person name="Liu H."/>
            <person name="Zhao H."/>
            <person name="Xu D."/>
            <person name="Zhang Y."/>
        </authorList>
    </citation>
    <scope>NUCLEOTIDE SEQUENCE [LARGE SCALE GENOMIC DNA]</scope>
    <source>
        <strain evidence="2">cv. Yunnan</strain>
        <tissue evidence="1">Leaves</tissue>
    </source>
</reference>
<evidence type="ECO:0000313" key="1">
    <source>
        <dbReference type="EMBL" id="KAI3686539.1"/>
    </source>
</evidence>
<reference evidence="2" key="1">
    <citation type="journal article" date="2022" name="Mol. Ecol. Resour.">
        <title>The genomes of chicory, endive, great burdock and yacon provide insights into Asteraceae palaeo-polyploidization history and plant inulin production.</title>
        <authorList>
            <person name="Fan W."/>
            <person name="Wang S."/>
            <person name="Wang H."/>
            <person name="Wang A."/>
            <person name="Jiang F."/>
            <person name="Liu H."/>
            <person name="Zhao H."/>
            <person name="Xu D."/>
            <person name="Zhang Y."/>
        </authorList>
    </citation>
    <scope>NUCLEOTIDE SEQUENCE [LARGE SCALE GENOMIC DNA]</scope>
    <source>
        <strain evidence="2">cv. Yunnan</strain>
    </source>
</reference>
<keyword evidence="2" id="KW-1185">Reference proteome</keyword>
<gene>
    <name evidence="1" type="ORF">L1987_80218</name>
</gene>
<organism evidence="1 2">
    <name type="scientific">Smallanthus sonchifolius</name>
    <dbReference type="NCBI Taxonomy" id="185202"/>
    <lineage>
        <taxon>Eukaryota</taxon>
        <taxon>Viridiplantae</taxon>
        <taxon>Streptophyta</taxon>
        <taxon>Embryophyta</taxon>
        <taxon>Tracheophyta</taxon>
        <taxon>Spermatophyta</taxon>
        <taxon>Magnoliopsida</taxon>
        <taxon>eudicotyledons</taxon>
        <taxon>Gunneridae</taxon>
        <taxon>Pentapetalae</taxon>
        <taxon>asterids</taxon>
        <taxon>campanulids</taxon>
        <taxon>Asterales</taxon>
        <taxon>Asteraceae</taxon>
        <taxon>Asteroideae</taxon>
        <taxon>Heliantheae alliance</taxon>
        <taxon>Millerieae</taxon>
        <taxon>Smallanthus</taxon>
    </lineage>
</organism>
<name>A0ACB8YMH0_9ASTR</name>
<sequence length="94" mass="10500">MLEPWIGIAVIDRRDVPGRETPLHLAVRLKDPISADILTAAVQIGVFKTSTDGVLYKKRFVIGKKKYPSFDMNGIDTNLLLKQIPELRGDIIQA</sequence>
<dbReference type="Proteomes" id="UP001056120">
    <property type="component" value="Linkage Group LG27"/>
</dbReference>
<protein>
    <submittedName>
        <fullName evidence="1">Uncharacterized protein</fullName>
    </submittedName>
</protein>
<proteinExistence type="predicted"/>